<protein>
    <recommendedName>
        <fullName evidence="9">Rx N-terminal domain-containing protein</fullName>
    </recommendedName>
</protein>
<evidence type="ECO:0000256" key="3">
    <source>
        <dbReference type="ARBA" id="ARBA00022821"/>
    </source>
</evidence>
<dbReference type="GO" id="GO:0005524">
    <property type="term" value="F:ATP binding"/>
    <property type="evidence" value="ECO:0007669"/>
    <property type="project" value="UniProtKB-KW"/>
</dbReference>
<accession>A0A5J5C409</accession>
<dbReference type="InterPro" id="IPR002182">
    <property type="entry name" value="NB-ARC"/>
</dbReference>
<keyword evidence="4" id="KW-0067">ATP-binding</keyword>
<reference evidence="7 8" key="1">
    <citation type="submission" date="2019-09" db="EMBL/GenBank/DDBJ databases">
        <title>A chromosome-level genome assembly of the Chinese tupelo Nyssa sinensis.</title>
        <authorList>
            <person name="Yang X."/>
            <person name="Kang M."/>
            <person name="Yang Y."/>
            <person name="Xiong H."/>
            <person name="Wang M."/>
            <person name="Zhang Z."/>
            <person name="Wang Z."/>
            <person name="Wu H."/>
            <person name="Ma T."/>
            <person name="Liu J."/>
            <person name="Xi Z."/>
        </authorList>
    </citation>
    <scope>NUCLEOTIDE SEQUENCE [LARGE SCALE GENOMIC DNA]</scope>
    <source>
        <strain evidence="7">J267</strain>
        <tissue evidence="7">Leaf</tissue>
    </source>
</reference>
<evidence type="ECO:0000256" key="1">
    <source>
        <dbReference type="ARBA" id="ARBA00022737"/>
    </source>
</evidence>
<keyword evidence="1" id="KW-0677">Repeat</keyword>
<organism evidence="7 8">
    <name type="scientific">Nyssa sinensis</name>
    <dbReference type="NCBI Taxonomy" id="561372"/>
    <lineage>
        <taxon>Eukaryota</taxon>
        <taxon>Viridiplantae</taxon>
        <taxon>Streptophyta</taxon>
        <taxon>Embryophyta</taxon>
        <taxon>Tracheophyta</taxon>
        <taxon>Spermatophyta</taxon>
        <taxon>Magnoliopsida</taxon>
        <taxon>eudicotyledons</taxon>
        <taxon>Gunneridae</taxon>
        <taxon>Pentapetalae</taxon>
        <taxon>asterids</taxon>
        <taxon>Cornales</taxon>
        <taxon>Nyssaceae</taxon>
        <taxon>Nyssa</taxon>
    </lineage>
</organism>
<evidence type="ECO:0000259" key="5">
    <source>
        <dbReference type="Pfam" id="PF00931"/>
    </source>
</evidence>
<dbReference type="InterPro" id="IPR027417">
    <property type="entry name" value="P-loop_NTPase"/>
</dbReference>
<dbReference type="AlphaFoldDB" id="A0A5J5C409"/>
<dbReference type="PANTHER" id="PTHR19338:SF44">
    <property type="entry name" value="NB-ARC DOMAIN-CONTAINING PROTEIN"/>
    <property type="match status" value="1"/>
</dbReference>
<dbReference type="Gene3D" id="1.20.5.4130">
    <property type="match status" value="1"/>
</dbReference>
<sequence length="137" mass="15437">MADIALSDVLKKALEIGRNLVVEEGSRFYWLREDINWIQGEMRYIQAYLEDAEGKQSESRGVTNWMNDIRDLAYDVEDIMDTFLRGTASQRRKGFRVAFRVSLAKLLSTDVDCHAVSIVGMPGVGKATLAKKVYGSV</sequence>
<proteinExistence type="predicted"/>
<evidence type="ECO:0000256" key="4">
    <source>
        <dbReference type="ARBA" id="ARBA00022840"/>
    </source>
</evidence>
<dbReference type="InterPro" id="IPR038005">
    <property type="entry name" value="RX-like_CC"/>
</dbReference>
<dbReference type="Pfam" id="PF00931">
    <property type="entry name" value="NB-ARC"/>
    <property type="match status" value="1"/>
</dbReference>
<evidence type="ECO:0000259" key="6">
    <source>
        <dbReference type="Pfam" id="PF18052"/>
    </source>
</evidence>
<dbReference type="OrthoDB" id="1736306at2759"/>
<feature type="domain" description="NB-ARC" evidence="5">
    <location>
        <begin position="105"/>
        <end position="135"/>
    </location>
</feature>
<evidence type="ECO:0000313" key="8">
    <source>
        <dbReference type="Proteomes" id="UP000325577"/>
    </source>
</evidence>
<dbReference type="InterPro" id="IPR041118">
    <property type="entry name" value="Rx_N"/>
</dbReference>
<gene>
    <name evidence="7" type="ORF">F0562_001797</name>
</gene>
<dbReference type="PANTHER" id="PTHR19338">
    <property type="entry name" value="TRANSLOCASE OF INNER MITOCHONDRIAL MEMBRANE 13 HOMOLOG"/>
    <property type="match status" value="1"/>
</dbReference>
<dbReference type="SUPFAM" id="SSF52540">
    <property type="entry name" value="P-loop containing nucleoside triphosphate hydrolases"/>
    <property type="match status" value="1"/>
</dbReference>
<keyword evidence="3" id="KW-0611">Plant defense</keyword>
<name>A0A5J5C409_9ASTE</name>
<evidence type="ECO:0000256" key="2">
    <source>
        <dbReference type="ARBA" id="ARBA00022741"/>
    </source>
</evidence>
<feature type="domain" description="Disease resistance N-terminal" evidence="6">
    <location>
        <begin position="10"/>
        <end position="100"/>
    </location>
</feature>
<evidence type="ECO:0008006" key="9">
    <source>
        <dbReference type="Google" id="ProtNLM"/>
    </source>
</evidence>
<dbReference type="CDD" id="cd14798">
    <property type="entry name" value="RX-CC_like"/>
    <property type="match status" value="1"/>
</dbReference>
<keyword evidence="2" id="KW-0547">Nucleotide-binding</keyword>
<dbReference type="Pfam" id="PF18052">
    <property type="entry name" value="Rx_N"/>
    <property type="match status" value="1"/>
</dbReference>
<dbReference type="Proteomes" id="UP000325577">
    <property type="component" value="Linkage Group LG0"/>
</dbReference>
<keyword evidence="8" id="KW-1185">Reference proteome</keyword>
<dbReference type="GO" id="GO:0006952">
    <property type="term" value="P:defense response"/>
    <property type="evidence" value="ECO:0007669"/>
    <property type="project" value="UniProtKB-KW"/>
</dbReference>
<evidence type="ECO:0000313" key="7">
    <source>
        <dbReference type="EMBL" id="KAA8550113.1"/>
    </source>
</evidence>
<dbReference type="EMBL" id="CM018031">
    <property type="protein sequence ID" value="KAA8550113.1"/>
    <property type="molecule type" value="Genomic_DNA"/>
</dbReference>